<name>A0A6C0J4X5_9ZZZZ</name>
<proteinExistence type="predicted"/>
<sequence>MTTKCKKFKYHFRYILIYILYIVKNDRYYVYVMIKSIKIPSYKYENVFQSFIGKGCYLLNTEEEFDSILNDISVFNKNNTKKLYPQFKYTTLCGCENTV</sequence>
<organism evidence="1">
    <name type="scientific">viral metagenome</name>
    <dbReference type="NCBI Taxonomy" id="1070528"/>
    <lineage>
        <taxon>unclassified sequences</taxon>
        <taxon>metagenomes</taxon>
        <taxon>organismal metagenomes</taxon>
    </lineage>
</organism>
<accession>A0A6C0J4X5</accession>
<protein>
    <submittedName>
        <fullName evidence="1">Uncharacterized protein</fullName>
    </submittedName>
</protein>
<reference evidence="1" key="1">
    <citation type="journal article" date="2020" name="Nature">
        <title>Giant virus diversity and host interactions through global metagenomics.</title>
        <authorList>
            <person name="Schulz F."/>
            <person name="Roux S."/>
            <person name="Paez-Espino D."/>
            <person name="Jungbluth S."/>
            <person name="Walsh D.A."/>
            <person name="Denef V.J."/>
            <person name="McMahon K.D."/>
            <person name="Konstantinidis K.T."/>
            <person name="Eloe-Fadrosh E.A."/>
            <person name="Kyrpides N.C."/>
            <person name="Woyke T."/>
        </authorList>
    </citation>
    <scope>NUCLEOTIDE SEQUENCE</scope>
    <source>
        <strain evidence="1">GVMAG-M-3300025695-21</strain>
    </source>
</reference>
<dbReference type="EMBL" id="MN740299">
    <property type="protein sequence ID" value="QHT99007.1"/>
    <property type="molecule type" value="Genomic_DNA"/>
</dbReference>
<evidence type="ECO:0000313" key="1">
    <source>
        <dbReference type="EMBL" id="QHT99007.1"/>
    </source>
</evidence>
<dbReference type="AlphaFoldDB" id="A0A6C0J4X5"/>